<dbReference type="PROSITE" id="PS51733">
    <property type="entry name" value="BPL_LPL_CATALYTIC"/>
    <property type="match status" value="1"/>
</dbReference>
<reference evidence="2 3" key="1">
    <citation type="submission" date="2015-11" db="EMBL/GenBank/DDBJ databases">
        <authorList>
            <person name="Zhang Y."/>
            <person name="Guo Z."/>
        </authorList>
    </citation>
    <scope>NUCLEOTIDE SEQUENCE [LARGE SCALE GENOMIC DNA]</scope>
    <source>
        <strain evidence="2 3">KCTC 12086</strain>
    </source>
</reference>
<evidence type="ECO:0000313" key="2">
    <source>
        <dbReference type="EMBL" id="ALO41307.1"/>
    </source>
</evidence>
<organism evidence="2 3">
    <name type="scientific">Pseudoalteromonas phenolica</name>
    <dbReference type="NCBI Taxonomy" id="161398"/>
    <lineage>
        <taxon>Bacteria</taxon>
        <taxon>Pseudomonadati</taxon>
        <taxon>Pseudomonadota</taxon>
        <taxon>Gammaproteobacteria</taxon>
        <taxon>Alteromonadales</taxon>
        <taxon>Pseudoalteromonadaceae</taxon>
        <taxon>Pseudoalteromonas</taxon>
    </lineage>
</organism>
<evidence type="ECO:0000259" key="1">
    <source>
        <dbReference type="PROSITE" id="PS51733"/>
    </source>
</evidence>
<dbReference type="OrthoDB" id="9793837at2"/>
<accession>A0A0S2JYY4</accession>
<dbReference type="Gene3D" id="3.30.930.10">
    <property type="entry name" value="Bira Bifunctional Protein, Domain 2"/>
    <property type="match status" value="1"/>
</dbReference>
<dbReference type="EMBL" id="CP013187">
    <property type="protein sequence ID" value="ALO41307.1"/>
    <property type="molecule type" value="Genomic_DNA"/>
</dbReference>
<evidence type="ECO:0000313" key="3">
    <source>
        <dbReference type="Proteomes" id="UP000061457"/>
    </source>
</evidence>
<sequence length="228" mass="25713">MKPKLLLYPNIQVENVFAKETEVLGQLQKGELNKALILWQPDKPTLVLPSGNKWQSSEGLHQQLMQMGWQLFSRKTGGAPVPQVPGVINVSHMYVWDEQTPYSITKAYQGFCDKLSRFFALYNVKVDVHATEFSYCDGDYNLNISGKKVVGTAQRVVLKNGGGKVVLAQACILIKTDISTIINPVNTCYEYHQQTERVRSEAHTCLTQHTEQQDSVEGYFQNLIKAFS</sequence>
<dbReference type="InterPro" id="IPR045864">
    <property type="entry name" value="aa-tRNA-synth_II/BPL/LPL"/>
</dbReference>
<dbReference type="PATRIC" id="fig|161398.10.peg.801"/>
<protein>
    <submittedName>
        <fullName evidence="2">Lipoate--protein ligase</fullName>
    </submittedName>
</protein>
<feature type="domain" description="BPL/LPL catalytic" evidence="1">
    <location>
        <begin position="30"/>
        <end position="228"/>
    </location>
</feature>
<proteinExistence type="predicted"/>
<dbReference type="InterPro" id="IPR004143">
    <property type="entry name" value="BPL_LPL_catalytic"/>
</dbReference>
<dbReference type="InterPro" id="IPR050664">
    <property type="entry name" value="Octanoyltrans_LipM/LipL"/>
</dbReference>
<dbReference type="PANTHER" id="PTHR43679">
    <property type="entry name" value="OCTANOYLTRANSFERASE LIPM-RELATED"/>
    <property type="match status" value="1"/>
</dbReference>
<dbReference type="SUPFAM" id="SSF55681">
    <property type="entry name" value="Class II aaRS and biotin synthetases"/>
    <property type="match status" value="1"/>
</dbReference>
<dbReference type="AlphaFoldDB" id="A0A0S2JYY4"/>
<name>A0A0S2JYY4_9GAMM</name>
<dbReference type="GO" id="GO:0016874">
    <property type="term" value="F:ligase activity"/>
    <property type="evidence" value="ECO:0007669"/>
    <property type="project" value="UniProtKB-KW"/>
</dbReference>
<keyword evidence="2" id="KW-0436">Ligase</keyword>
<dbReference type="PANTHER" id="PTHR43679:SF2">
    <property type="entry name" value="OCTANOYL-[GCVH]:PROTEIN N-OCTANOYLTRANSFERASE"/>
    <property type="match status" value="1"/>
</dbReference>
<dbReference type="Pfam" id="PF21948">
    <property type="entry name" value="LplA-B_cat"/>
    <property type="match status" value="1"/>
</dbReference>
<dbReference type="RefSeq" id="WP_058029057.1">
    <property type="nucleotide sequence ID" value="NZ_CP013187.1"/>
</dbReference>
<gene>
    <name evidence="2" type="ORF">PP2015_788</name>
</gene>
<dbReference type="Proteomes" id="UP000061457">
    <property type="component" value="Chromosome I"/>
</dbReference>
<keyword evidence="3" id="KW-1185">Reference proteome</keyword>
<dbReference type="STRING" id="161398.PP2015_788"/>
<dbReference type="KEGG" id="pphe:PP2015_788"/>